<evidence type="ECO:0000313" key="1">
    <source>
        <dbReference type="EMBL" id="EKY22732.1"/>
    </source>
</evidence>
<name>L1Q545_9CLOT</name>
<dbReference type="Proteomes" id="UP000010420">
    <property type="component" value="Unassembled WGS sequence"/>
</dbReference>
<dbReference type="Gene3D" id="1.10.10.410">
    <property type="match status" value="1"/>
</dbReference>
<dbReference type="HOGENOM" id="CLU_3388790_0_0_9"/>
<dbReference type="InterPro" id="IPR023168">
    <property type="entry name" value="GatB_Yqey_C_2"/>
</dbReference>
<proteinExistence type="predicted"/>
<accession>L1Q545</accession>
<keyword evidence="2" id="KW-1185">Reference proteome</keyword>
<gene>
    <name evidence="1" type="ORF">HMPREF0216_03096</name>
</gene>
<reference evidence="1 2" key="1">
    <citation type="submission" date="2012-05" db="EMBL/GenBank/DDBJ databases">
        <authorList>
            <person name="Weinstock G."/>
            <person name="Sodergren E."/>
            <person name="Lobos E.A."/>
            <person name="Fulton L."/>
            <person name="Fulton R."/>
            <person name="Courtney L."/>
            <person name="Fronick C."/>
            <person name="O'Laughlin M."/>
            <person name="Godfrey J."/>
            <person name="Wilson R.M."/>
            <person name="Miner T."/>
            <person name="Farmer C."/>
            <person name="Delehaunty K."/>
            <person name="Cordes M."/>
            <person name="Minx P."/>
            <person name="Tomlinson C."/>
            <person name="Chen J."/>
            <person name="Wollam A."/>
            <person name="Pepin K.H."/>
            <person name="Bhonagiri V."/>
            <person name="Zhang X."/>
            <person name="Suruliraj S."/>
            <person name="Warren W."/>
            <person name="Mitreva M."/>
            <person name="Mardis E.R."/>
            <person name="Wilson R.K."/>
        </authorList>
    </citation>
    <scope>NUCLEOTIDE SEQUENCE [LARGE SCALE GENOMIC DNA]</scope>
    <source>
        <strain evidence="1 2">DSM 1785</strain>
    </source>
</reference>
<dbReference type="AlphaFoldDB" id="L1Q545"/>
<dbReference type="STRING" id="545697.HMPREF0216_03096"/>
<organism evidence="1 2">
    <name type="scientific">Clostridium celatum DSM 1785</name>
    <dbReference type="NCBI Taxonomy" id="545697"/>
    <lineage>
        <taxon>Bacteria</taxon>
        <taxon>Bacillati</taxon>
        <taxon>Bacillota</taxon>
        <taxon>Clostridia</taxon>
        <taxon>Eubacteriales</taxon>
        <taxon>Clostridiaceae</taxon>
        <taxon>Clostridium</taxon>
    </lineage>
</organism>
<comment type="caution">
    <text evidence="1">The sequence shown here is derived from an EMBL/GenBank/DDBJ whole genome shotgun (WGS) entry which is preliminary data.</text>
</comment>
<sequence>MGKLMSAVRPKVVSKTDRKLVSALVKDYLRNK</sequence>
<dbReference type="RefSeq" id="WP_005215658.1">
    <property type="nucleotide sequence ID" value="NZ_KB291705.1"/>
</dbReference>
<protein>
    <submittedName>
        <fullName evidence="1">Uncharacterized protein</fullName>
    </submittedName>
</protein>
<evidence type="ECO:0000313" key="2">
    <source>
        <dbReference type="Proteomes" id="UP000010420"/>
    </source>
</evidence>
<dbReference type="EMBL" id="AMEZ01000120">
    <property type="protein sequence ID" value="EKY22732.1"/>
    <property type="molecule type" value="Genomic_DNA"/>
</dbReference>